<gene>
    <name evidence="1" type="ORF">J0X25_12955</name>
</gene>
<dbReference type="RefSeq" id="WP_207287913.1">
    <property type="nucleotide sequence ID" value="NZ_CP071462.1"/>
</dbReference>
<evidence type="ECO:0000313" key="1">
    <source>
        <dbReference type="EMBL" id="QSW98303.1"/>
    </source>
</evidence>
<dbReference type="AlphaFoldDB" id="A0A8A2V8S2"/>
<sequence>MALLVADTSALVSLGTVATHEKTPLSILLDTHLVCIPEQVVSELQKTAPYEDRSGNAAQAVLDRRSEFSVRAAKLEEDLPLDDGENAAVSLANDLDATQFLCDEFNQLALIHASLADTRLVTTPSLLTALVRNEHLAPVDAEELLSKISEARSWETNTYVAQAEVTLQRQMQ</sequence>
<dbReference type="KEGG" id="hakz:J0X25_12955"/>
<accession>A0A8A2V8S2</accession>
<name>A0A8A2V8S2_9EURY</name>
<dbReference type="InterPro" id="IPR021799">
    <property type="entry name" value="PIN-like_prokaryotic"/>
</dbReference>
<evidence type="ECO:0000313" key="2">
    <source>
        <dbReference type="Proteomes" id="UP000663203"/>
    </source>
</evidence>
<reference evidence="1 2" key="1">
    <citation type="submission" date="2021-03" db="EMBL/GenBank/DDBJ databases">
        <title>Haloterrigena longa sp. nov. and Haloterrigena limicola sp. nov., extremely halophilic archaea isolated from a salt lake.</title>
        <authorList>
            <person name="Henglin C."/>
        </authorList>
    </citation>
    <scope>NUCLEOTIDE SEQUENCE [LARGE SCALE GENOMIC DNA]</scope>
    <source>
        <strain evidence="1 2">KZCA68</strain>
    </source>
</reference>
<organism evidence="1 2">
    <name type="scientific">Haloterrigena alkaliphila</name>
    <dbReference type="NCBI Taxonomy" id="2816475"/>
    <lineage>
        <taxon>Archaea</taxon>
        <taxon>Methanobacteriati</taxon>
        <taxon>Methanobacteriota</taxon>
        <taxon>Stenosarchaea group</taxon>
        <taxon>Halobacteria</taxon>
        <taxon>Halobacteriales</taxon>
        <taxon>Natrialbaceae</taxon>
        <taxon>Haloterrigena</taxon>
    </lineage>
</organism>
<dbReference type="EMBL" id="CP071462">
    <property type="protein sequence ID" value="QSW98303.1"/>
    <property type="molecule type" value="Genomic_DNA"/>
</dbReference>
<evidence type="ECO:0008006" key="3">
    <source>
        <dbReference type="Google" id="ProtNLM"/>
    </source>
</evidence>
<proteinExistence type="predicted"/>
<dbReference type="Pfam" id="PF11848">
    <property type="entry name" value="DUF3368"/>
    <property type="match status" value="1"/>
</dbReference>
<dbReference type="Proteomes" id="UP000663203">
    <property type="component" value="Chromosome"/>
</dbReference>
<dbReference type="GeneID" id="63188230"/>
<protein>
    <recommendedName>
        <fullName evidence="3">PIN domain-containing protein</fullName>
    </recommendedName>
</protein>
<keyword evidence="2" id="KW-1185">Reference proteome</keyword>